<dbReference type="Gene3D" id="3.40.190.10">
    <property type="entry name" value="Periplasmic binding protein-like II"/>
    <property type="match status" value="2"/>
</dbReference>
<dbReference type="Pfam" id="PF01547">
    <property type="entry name" value="SBP_bac_1"/>
    <property type="match status" value="1"/>
</dbReference>
<proteinExistence type="predicted"/>
<gene>
    <name evidence="1" type="ORF">CUT44_12045</name>
</gene>
<comment type="caution">
    <text evidence="1">The sequence shown here is derived from an EMBL/GenBank/DDBJ whole genome shotgun (WGS) entry which is preliminary data.</text>
</comment>
<dbReference type="EMBL" id="PGGW01000040">
    <property type="protein sequence ID" value="PJE97412.1"/>
    <property type="molecule type" value="Genomic_DNA"/>
</dbReference>
<dbReference type="InterPro" id="IPR050490">
    <property type="entry name" value="Bact_solute-bd_prot1"/>
</dbReference>
<accession>A0A2M8LZM2</accession>
<dbReference type="RefSeq" id="WP_100201954.1">
    <property type="nucleotide sequence ID" value="NZ_PGGW01000040.1"/>
</dbReference>
<evidence type="ECO:0000313" key="2">
    <source>
        <dbReference type="Proteomes" id="UP000230407"/>
    </source>
</evidence>
<dbReference type="SUPFAM" id="SSF53850">
    <property type="entry name" value="Periplasmic binding protein-like II"/>
    <property type="match status" value="1"/>
</dbReference>
<dbReference type="InterPro" id="IPR006059">
    <property type="entry name" value="SBP"/>
</dbReference>
<dbReference type="PANTHER" id="PTHR43649:SF14">
    <property type="entry name" value="BLR3389 PROTEIN"/>
    <property type="match status" value="1"/>
</dbReference>
<protein>
    <submittedName>
        <fullName evidence="1">Sugar-binding protein</fullName>
    </submittedName>
</protein>
<organism evidence="1 2">
    <name type="scientific">Streptomyces carminius</name>
    <dbReference type="NCBI Taxonomy" id="2665496"/>
    <lineage>
        <taxon>Bacteria</taxon>
        <taxon>Bacillati</taxon>
        <taxon>Actinomycetota</taxon>
        <taxon>Actinomycetes</taxon>
        <taxon>Kitasatosporales</taxon>
        <taxon>Streptomycetaceae</taxon>
        <taxon>Streptomyces</taxon>
    </lineage>
</organism>
<reference evidence="1 2" key="1">
    <citation type="submission" date="2017-11" db="EMBL/GenBank/DDBJ databases">
        <title>Streptomyces carmine sp. nov., a novel actinomycete isolated from Sophora alopecuroides in Xinjiang, China.</title>
        <authorList>
            <person name="Wang Y."/>
            <person name="Luo X."/>
            <person name="Wan C."/>
            <person name="Zhang L."/>
        </authorList>
    </citation>
    <scope>NUCLEOTIDE SEQUENCE [LARGE SCALE GENOMIC DNA]</scope>
    <source>
        <strain evidence="1 2">TRM SA0054</strain>
    </source>
</reference>
<sequence length="446" mass="48881">MQRAALGSTTAGRKGFRRHRAVTLTAAALAASLVLTACGSGGSDEPAGDALEVWIYQDASIKVQEAAVDRFNEKSDVKVKLVPVPGESYQDRMRTAMGTSNAPDIFFNWGGGSIRSFVEEDMLVDLTPEFEADADLSSAFIPSILESAKIDGKYYGVPMRGMQPVILFYNKEVFKKAGNEQPPSDWKELLTLIDVFKEQGVTPFALAGTDAWTELMWVEYLLDRIGGAEVFNKIRSGDSEAWGDPAVLKTAETIRDLVDRGAFGNTFQSVDYTSDGASTLFAKGKAAMHLMGSWEYSNQQTNQPDFAEKGLDWVTFPEFPGGKGSTGNVVGNPANFWSINSKLEGKEREAAIEFVKTAADEEYVEEMVDNGEVPATTNAENMLIGHPAPGYALFQYDLVRDASSFTLSWDQALPAQQATPMLTNIQKLFNKQLSPEEFVEEMKSLK</sequence>
<evidence type="ECO:0000313" key="1">
    <source>
        <dbReference type="EMBL" id="PJE97412.1"/>
    </source>
</evidence>
<dbReference type="AlphaFoldDB" id="A0A2M8LZM2"/>
<name>A0A2M8LZM2_9ACTN</name>
<keyword evidence="2" id="KW-1185">Reference proteome</keyword>
<dbReference type="PANTHER" id="PTHR43649">
    <property type="entry name" value="ARABINOSE-BINDING PROTEIN-RELATED"/>
    <property type="match status" value="1"/>
</dbReference>
<dbReference type="Proteomes" id="UP000230407">
    <property type="component" value="Unassembled WGS sequence"/>
</dbReference>